<dbReference type="PANTHER" id="PTHR24113:SF12">
    <property type="entry name" value="RAN GTPASE-ACTIVATING PROTEIN 1"/>
    <property type="match status" value="1"/>
</dbReference>
<dbReference type="STRING" id="575540.Isop_0390"/>
<keyword evidence="3" id="KW-0677">Repeat</keyword>
<organism evidence="4 5">
    <name type="scientific">Isosphaera pallida (strain ATCC 43644 / DSM 9630 / IS1B)</name>
    <dbReference type="NCBI Taxonomy" id="575540"/>
    <lineage>
        <taxon>Bacteria</taxon>
        <taxon>Pseudomonadati</taxon>
        <taxon>Planctomycetota</taxon>
        <taxon>Planctomycetia</taxon>
        <taxon>Isosphaerales</taxon>
        <taxon>Isosphaeraceae</taxon>
        <taxon>Isosphaera</taxon>
    </lineage>
</organism>
<evidence type="ECO:0000313" key="4">
    <source>
        <dbReference type="EMBL" id="ADV60985.1"/>
    </source>
</evidence>
<proteinExistence type="predicted"/>
<dbReference type="GO" id="GO:0006913">
    <property type="term" value="P:nucleocytoplasmic transport"/>
    <property type="evidence" value="ECO:0007669"/>
    <property type="project" value="TreeGrafter"/>
</dbReference>
<evidence type="ECO:0000256" key="3">
    <source>
        <dbReference type="ARBA" id="ARBA00022737"/>
    </source>
</evidence>
<dbReference type="Proteomes" id="UP000008631">
    <property type="component" value="Chromosome"/>
</dbReference>
<dbReference type="GO" id="GO:0031267">
    <property type="term" value="F:small GTPase binding"/>
    <property type="evidence" value="ECO:0007669"/>
    <property type="project" value="TreeGrafter"/>
</dbReference>
<evidence type="ECO:0008006" key="6">
    <source>
        <dbReference type="Google" id="ProtNLM"/>
    </source>
</evidence>
<dbReference type="SMART" id="SM00368">
    <property type="entry name" value="LRR_RI"/>
    <property type="match status" value="3"/>
</dbReference>
<dbReference type="GO" id="GO:0005829">
    <property type="term" value="C:cytosol"/>
    <property type="evidence" value="ECO:0007669"/>
    <property type="project" value="TreeGrafter"/>
</dbReference>
<name>E8QY06_ISOPI</name>
<keyword evidence="2" id="KW-0433">Leucine-rich repeat</keyword>
<dbReference type="AlphaFoldDB" id="E8QY06"/>
<dbReference type="InParanoid" id="E8QY06"/>
<evidence type="ECO:0000313" key="5">
    <source>
        <dbReference type="Proteomes" id="UP000008631"/>
    </source>
</evidence>
<protein>
    <recommendedName>
        <fullName evidence="6">Repeat-companion domain protein</fullName>
    </recommendedName>
</protein>
<reference evidence="4 5" key="2">
    <citation type="journal article" date="2011" name="Stand. Genomic Sci.">
        <title>Complete genome sequence of Isosphaera pallida type strain (IS1B).</title>
        <authorList>
            <consortium name="US DOE Joint Genome Institute (JGI-PGF)"/>
            <person name="Goker M."/>
            <person name="Cleland D."/>
            <person name="Saunders E."/>
            <person name="Lapidus A."/>
            <person name="Nolan M."/>
            <person name="Lucas S."/>
            <person name="Hammon N."/>
            <person name="Deshpande S."/>
            <person name="Cheng J.F."/>
            <person name="Tapia R."/>
            <person name="Han C."/>
            <person name="Goodwin L."/>
            <person name="Pitluck S."/>
            <person name="Liolios K."/>
            <person name="Pagani I."/>
            <person name="Ivanova N."/>
            <person name="Mavromatis K."/>
            <person name="Pati A."/>
            <person name="Chen A."/>
            <person name="Palaniappan K."/>
            <person name="Land M."/>
            <person name="Hauser L."/>
            <person name="Chang Y.J."/>
            <person name="Jeffries C.D."/>
            <person name="Detter J.C."/>
            <person name="Beck B."/>
            <person name="Woyke T."/>
            <person name="Bristow J."/>
            <person name="Eisen J.A."/>
            <person name="Markowitz V."/>
            <person name="Hugenholtz P."/>
            <person name="Kyrpides N.C."/>
            <person name="Klenk H.P."/>
        </authorList>
    </citation>
    <scope>NUCLEOTIDE SEQUENCE [LARGE SCALE GENOMIC DNA]</scope>
    <source>
        <strain evidence="5">ATCC 43644 / DSM 9630 / IS1B</strain>
    </source>
</reference>
<dbReference type="PANTHER" id="PTHR24113">
    <property type="entry name" value="RAN GTPASE-ACTIVATING PROTEIN 1"/>
    <property type="match status" value="1"/>
</dbReference>
<evidence type="ECO:0000256" key="2">
    <source>
        <dbReference type="ARBA" id="ARBA00022614"/>
    </source>
</evidence>
<dbReference type="InterPro" id="IPR027038">
    <property type="entry name" value="RanGap"/>
</dbReference>
<sequence length="508" mass="56194">MFFRAIERAGEFESSDVVRILADWLEERGDGARAEFLRLEMECERTPDWEPVKAGLRRRARELEWAHPTWLAAALPPVLQTAFELKKAQGMFQGLELVGQLGGWENPAEWDLLECGLETLSERMPIRTLALGAVIGQVDLDRLLSWSGWSGLVELEVVGISPRTWIRLAERLRRGLPRLTRLHLGRLNRIGPAGVHELLREAPPQTRGGPPQPSLLSRLRVLNLFGNRLGGAGLTAITHPKGASATVQAESLETLDLGFNNLKPADLRSLWSWEAAPRLRRLSLAQNPLQAEGGSGLLDAVWLEGLVELDLGGTRLPPKTLADLVASPRLKRLKCLRLSNLQLDAAVIEQVLAGIGGDPPPRLDLSSNYLDDDGLERLARWSGLARVVELNLSHNEFSPSGLKALADSPHTERLKVLRIADNRRLVTPRGLQGLVDSPLADRLTRLDVAAAPGMEEELKALLTRATLALRTSSRKDARLDLGTWSDHAGFWEDVDWFAEPAAEEEVDY</sequence>
<dbReference type="EMBL" id="CP002353">
    <property type="protein sequence ID" value="ADV60985.1"/>
    <property type="molecule type" value="Genomic_DNA"/>
</dbReference>
<dbReference type="eggNOG" id="COG4886">
    <property type="taxonomic scope" value="Bacteria"/>
</dbReference>
<dbReference type="Gene3D" id="3.80.10.10">
    <property type="entry name" value="Ribonuclease Inhibitor"/>
    <property type="match status" value="1"/>
</dbReference>
<dbReference type="SUPFAM" id="SSF52047">
    <property type="entry name" value="RNI-like"/>
    <property type="match status" value="1"/>
</dbReference>
<keyword evidence="1" id="KW-0343">GTPase activation</keyword>
<dbReference type="InterPro" id="IPR001611">
    <property type="entry name" value="Leu-rich_rpt"/>
</dbReference>
<reference key="1">
    <citation type="submission" date="2010-11" db="EMBL/GenBank/DDBJ databases">
        <title>The complete sequence of chromosome of Isophaera pallida ATCC 43644.</title>
        <authorList>
            <consortium name="US DOE Joint Genome Institute (JGI-PGF)"/>
            <person name="Lucas S."/>
            <person name="Copeland A."/>
            <person name="Lapidus A."/>
            <person name="Bruce D."/>
            <person name="Goodwin L."/>
            <person name="Pitluck S."/>
            <person name="Kyrpides N."/>
            <person name="Mavromatis K."/>
            <person name="Pagani I."/>
            <person name="Ivanova N."/>
            <person name="Saunders E."/>
            <person name="Brettin T."/>
            <person name="Detter J.C."/>
            <person name="Han C."/>
            <person name="Tapia R."/>
            <person name="Land M."/>
            <person name="Hauser L."/>
            <person name="Markowitz V."/>
            <person name="Cheng J.-F."/>
            <person name="Hugenholtz P."/>
            <person name="Woyke T."/>
            <person name="Wu D."/>
            <person name="Eisen J.A."/>
        </authorList>
    </citation>
    <scope>NUCLEOTIDE SEQUENCE</scope>
    <source>
        <strain>ATCC 43644</strain>
    </source>
</reference>
<dbReference type="KEGG" id="ipa:Isop_0390"/>
<dbReference type="InterPro" id="IPR032675">
    <property type="entry name" value="LRR_dom_sf"/>
</dbReference>
<dbReference type="GO" id="GO:0048471">
    <property type="term" value="C:perinuclear region of cytoplasm"/>
    <property type="evidence" value="ECO:0007669"/>
    <property type="project" value="TreeGrafter"/>
</dbReference>
<dbReference type="HOGENOM" id="CLU_490733_0_0_0"/>
<evidence type="ECO:0000256" key="1">
    <source>
        <dbReference type="ARBA" id="ARBA00022468"/>
    </source>
</evidence>
<accession>E8QY06</accession>
<gene>
    <name evidence="4" type="ordered locus">Isop_0390</name>
</gene>
<dbReference type="Pfam" id="PF13516">
    <property type="entry name" value="LRR_6"/>
    <property type="match status" value="4"/>
</dbReference>
<keyword evidence="5" id="KW-1185">Reference proteome</keyword>
<dbReference type="GO" id="GO:0005096">
    <property type="term" value="F:GTPase activator activity"/>
    <property type="evidence" value="ECO:0007669"/>
    <property type="project" value="UniProtKB-KW"/>
</dbReference>